<dbReference type="EC" id="2.3.1.-" evidence="4"/>
<organism evidence="4 5">
    <name type="scientific">Clostridium punense</name>
    <dbReference type="NCBI Taxonomy" id="1054297"/>
    <lineage>
        <taxon>Bacteria</taxon>
        <taxon>Bacillati</taxon>
        <taxon>Bacillota</taxon>
        <taxon>Clostridia</taxon>
        <taxon>Eubacteriales</taxon>
        <taxon>Clostridiaceae</taxon>
        <taxon>Clostridium</taxon>
    </lineage>
</organism>
<gene>
    <name evidence="4" type="ORF">J2Z44_000662</name>
</gene>
<accession>A0ABS4JZB0</accession>
<dbReference type="InterPro" id="IPR000182">
    <property type="entry name" value="GNAT_dom"/>
</dbReference>
<dbReference type="EMBL" id="JAGGLL010000004">
    <property type="protein sequence ID" value="MBP2020878.1"/>
    <property type="molecule type" value="Genomic_DNA"/>
</dbReference>
<keyword evidence="2 4" id="KW-0012">Acyltransferase</keyword>
<reference evidence="4 5" key="1">
    <citation type="submission" date="2021-03" db="EMBL/GenBank/DDBJ databases">
        <title>Genomic Encyclopedia of Type Strains, Phase IV (KMG-IV): sequencing the most valuable type-strain genomes for metagenomic binning, comparative biology and taxonomic classification.</title>
        <authorList>
            <person name="Goeker M."/>
        </authorList>
    </citation>
    <scope>NUCLEOTIDE SEQUENCE [LARGE SCALE GENOMIC DNA]</scope>
    <source>
        <strain evidence="4 5">DSM 28650</strain>
    </source>
</reference>
<dbReference type="PANTHER" id="PTHR43800">
    <property type="entry name" value="PEPTIDYL-LYSINE N-ACETYLTRANSFERASE YJAB"/>
    <property type="match status" value="1"/>
</dbReference>
<evidence type="ECO:0000313" key="4">
    <source>
        <dbReference type="EMBL" id="MBP2020878.1"/>
    </source>
</evidence>
<comment type="caution">
    <text evidence="4">The sequence shown here is derived from an EMBL/GenBank/DDBJ whole genome shotgun (WGS) entry which is preliminary data.</text>
</comment>
<keyword evidence="5" id="KW-1185">Reference proteome</keyword>
<evidence type="ECO:0000256" key="1">
    <source>
        <dbReference type="ARBA" id="ARBA00022679"/>
    </source>
</evidence>
<dbReference type="Pfam" id="PF13673">
    <property type="entry name" value="Acetyltransf_10"/>
    <property type="match status" value="1"/>
</dbReference>
<sequence length="144" mass="16976">MFKKLTMNEEEINKVMEIWKNATIKAHNFIPEEYWLNNYKDVKEKYIPMAETYVYLEQGEIQGFISVIGGEYIGALFVDVECQGNGIGTKLMDYVKDIYPMLTLAVYKENYKSVEFYKKVGFIVENEKINEETTGTEYTMRFHK</sequence>
<keyword evidence="1 4" id="KW-0808">Transferase</keyword>
<dbReference type="GO" id="GO:0016746">
    <property type="term" value="F:acyltransferase activity"/>
    <property type="evidence" value="ECO:0007669"/>
    <property type="project" value="UniProtKB-KW"/>
</dbReference>
<evidence type="ECO:0000313" key="5">
    <source>
        <dbReference type="Proteomes" id="UP001519308"/>
    </source>
</evidence>
<dbReference type="InterPro" id="IPR016181">
    <property type="entry name" value="Acyl_CoA_acyltransferase"/>
</dbReference>
<proteinExistence type="predicted"/>
<dbReference type="PANTHER" id="PTHR43800:SF1">
    <property type="entry name" value="PEPTIDYL-LYSINE N-ACETYLTRANSFERASE YJAB"/>
    <property type="match status" value="1"/>
</dbReference>
<dbReference type="CDD" id="cd04301">
    <property type="entry name" value="NAT_SF"/>
    <property type="match status" value="1"/>
</dbReference>
<dbReference type="Proteomes" id="UP001519308">
    <property type="component" value="Unassembled WGS sequence"/>
</dbReference>
<feature type="domain" description="N-acetyltransferase" evidence="3">
    <location>
        <begin position="1"/>
        <end position="144"/>
    </location>
</feature>
<dbReference type="Gene3D" id="3.40.630.30">
    <property type="match status" value="1"/>
</dbReference>
<evidence type="ECO:0000256" key="2">
    <source>
        <dbReference type="ARBA" id="ARBA00023315"/>
    </source>
</evidence>
<evidence type="ECO:0000259" key="3">
    <source>
        <dbReference type="PROSITE" id="PS51186"/>
    </source>
</evidence>
<dbReference type="NCBIfam" id="NF007853">
    <property type="entry name" value="PRK10562.1"/>
    <property type="match status" value="1"/>
</dbReference>
<dbReference type="SUPFAM" id="SSF55729">
    <property type="entry name" value="Acyl-CoA N-acyltransferases (Nat)"/>
    <property type="match status" value="1"/>
</dbReference>
<dbReference type="PROSITE" id="PS51186">
    <property type="entry name" value="GNAT"/>
    <property type="match status" value="1"/>
</dbReference>
<protein>
    <submittedName>
        <fullName evidence="4">Acetyltransferase</fullName>
        <ecNumber evidence="4">2.3.1.-</ecNumber>
    </submittedName>
</protein>
<dbReference type="RefSeq" id="WP_021285589.1">
    <property type="nucleotide sequence ID" value="NZ_JAGGLL010000004.1"/>
</dbReference>
<name>A0ABS4JZB0_9CLOT</name>